<dbReference type="RefSeq" id="XP_056045385.1">
    <property type="nucleotide sequence ID" value="XM_056190305.1"/>
</dbReference>
<protein>
    <submittedName>
        <fullName evidence="1">Uncharacterized protein</fullName>
    </submittedName>
</protein>
<proteinExistence type="predicted"/>
<dbReference type="Proteomes" id="UP001217417">
    <property type="component" value="Unassembled WGS sequence"/>
</dbReference>
<dbReference type="AlphaFoldDB" id="A0AAD7VV76"/>
<comment type="caution">
    <text evidence="1">The sequence shown here is derived from an EMBL/GenBank/DDBJ whole genome shotgun (WGS) entry which is preliminary data.</text>
</comment>
<sequence length="374" mass="42413">MIEYDNPTSHDPLSRLPPGIFVNILLSLALKDIIQCTKVLGCPPLWSYVTLCHDDNRYIKRLSSSLSAEYRCLRGLPHILALKIDVCAFNHVMCDITSGMFESLQSLLFYFSEDSTLHKATFFMLWTVTTPPTCPSLEELKRMLLPTWDSMTILGLKIMSDLLDLEAMQELRSVSLLNCTFSTMPTIPMTCSTLVVDGCNNIRLGKIALRNYPYNNEALLISQETQRLNFRDCLLRMGRSWSSISLIGLNIWRLYIVGSTVTDDYLVVQDAQQVTARGFHNLLYFGRPCSQFGKLIYIAVDMETQRIMCSDRISLAHLHNYLLKLDGVYRVVGGDESRKGATIEFEIPENFGVNTDLCASTVIANWQELSKTEE</sequence>
<name>A0AAD7VV76_9ASCO</name>
<evidence type="ECO:0000313" key="1">
    <source>
        <dbReference type="EMBL" id="KAJ8101935.1"/>
    </source>
</evidence>
<dbReference type="GeneID" id="80885471"/>
<accession>A0AAD7VV76</accession>
<evidence type="ECO:0000313" key="2">
    <source>
        <dbReference type="Proteomes" id="UP001217417"/>
    </source>
</evidence>
<keyword evidence="2" id="KW-1185">Reference proteome</keyword>
<gene>
    <name evidence="1" type="ORF">POJ06DRAFT_288772</name>
</gene>
<dbReference type="EMBL" id="JARPMG010000003">
    <property type="protein sequence ID" value="KAJ8101935.1"/>
    <property type="molecule type" value="Genomic_DNA"/>
</dbReference>
<reference evidence="1" key="1">
    <citation type="submission" date="2023-03" db="EMBL/GenBank/DDBJ databases">
        <title>Near-Complete genome sequence of Lipomyces tetrasporous NRRL Y-64009, an oleaginous yeast capable of growing on lignocellulosic hydrolysates.</title>
        <authorList>
            <consortium name="Lawrence Berkeley National Laboratory"/>
            <person name="Jagtap S.S."/>
            <person name="Liu J.-J."/>
            <person name="Walukiewicz H.E."/>
            <person name="Pangilinan J."/>
            <person name="Lipzen A."/>
            <person name="Ahrendt S."/>
            <person name="Koriabine M."/>
            <person name="Cobaugh K."/>
            <person name="Salamov A."/>
            <person name="Yoshinaga Y."/>
            <person name="Ng V."/>
            <person name="Daum C."/>
            <person name="Grigoriev I.V."/>
            <person name="Slininger P.J."/>
            <person name="Dien B.S."/>
            <person name="Jin Y.-S."/>
            <person name="Rao C.V."/>
        </authorList>
    </citation>
    <scope>NUCLEOTIDE SEQUENCE</scope>
    <source>
        <strain evidence="1">NRRL Y-64009</strain>
    </source>
</reference>
<organism evidence="1 2">
    <name type="scientific">Lipomyces tetrasporus</name>
    <dbReference type="NCBI Taxonomy" id="54092"/>
    <lineage>
        <taxon>Eukaryota</taxon>
        <taxon>Fungi</taxon>
        <taxon>Dikarya</taxon>
        <taxon>Ascomycota</taxon>
        <taxon>Saccharomycotina</taxon>
        <taxon>Lipomycetes</taxon>
        <taxon>Lipomycetales</taxon>
        <taxon>Lipomycetaceae</taxon>
        <taxon>Lipomyces</taxon>
    </lineage>
</organism>